<dbReference type="Proteomes" id="UP001162740">
    <property type="component" value="Chromosome"/>
</dbReference>
<evidence type="ECO:0000259" key="1">
    <source>
        <dbReference type="Pfam" id="PF07859"/>
    </source>
</evidence>
<dbReference type="GO" id="GO:0016787">
    <property type="term" value="F:hydrolase activity"/>
    <property type="evidence" value="ECO:0007669"/>
    <property type="project" value="UniProtKB-KW"/>
</dbReference>
<accession>A0AA47AD48</accession>
<reference evidence="2 3" key="1">
    <citation type="journal article" date="2021" name="Front. Microbiol.">
        <title>Bacterial Transformation of Aromatic Monomers in Softwood Black Liquor.</title>
        <authorList>
            <person name="Navas L.E."/>
            <person name="Dexter G."/>
            <person name="Liu J."/>
            <person name="Levy-Booth D."/>
            <person name="Cho M."/>
            <person name="Jang S.K."/>
            <person name="Mansfield S.D."/>
            <person name="Renneckar S."/>
            <person name="Mohn W.W."/>
            <person name="Eltis L.D."/>
        </authorList>
    </citation>
    <scope>NUCLEOTIDE SEQUENCE [LARGE SCALE GENOMIC DNA]</scope>
    <source>
        <strain evidence="2 3">GD02</strain>
    </source>
</reference>
<dbReference type="AlphaFoldDB" id="A0AA47AD48"/>
<sequence>MHEIPVPELRASLAAGAAPGITPIHHREDLVVPSSAGGVPIRIYRPSDGEGLPLIQWMHSGGFTVGGLDQNEEYLRKLSNATGAVVVSVDYRLAPDTRRCCSRRPTAIPSGICACRIRPNVIRRTSTPLSLPI</sequence>
<evidence type="ECO:0000313" key="3">
    <source>
        <dbReference type="Proteomes" id="UP001162740"/>
    </source>
</evidence>
<feature type="domain" description="Alpha/beta hydrolase fold-3" evidence="1">
    <location>
        <begin position="57"/>
        <end position="98"/>
    </location>
</feature>
<dbReference type="InterPro" id="IPR029058">
    <property type="entry name" value="AB_hydrolase_fold"/>
</dbReference>
<gene>
    <name evidence="2" type="ORF">KUM34_020810</name>
</gene>
<dbReference type="Gene3D" id="3.40.50.1820">
    <property type="entry name" value="alpha/beta hydrolase"/>
    <property type="match status" value="1"/>
</dbReference>
<dbReference type="PANTHER" id="PTHR23024:SF24">
    <property type="entry name" value="ALPHA_BETA HYDROLASE FOLD-3 DOMAIN-CONTAINING PROTEIN"/>
    <property type="match status" value="1"/>
</dbReference>
<dbReference type="InterPro" id="IPR013094">
    <property type="entry name" value="AB_hydrolase_3"/>
</dbReference>
<dbReference type="InterPro" id="IPR050466">
    <property type="entry name" value="Carboxylest/Gibb_receptor"/>
</dbReference>
<evidence type="ECO:0000313" key="2">
    <source>
        <dbReference type="EMBL" id="UZF47721.1"/>
    </source>
</evidence>
<organism evidence="2 3">
    <name type="scientific">Rhodococcus rhodochrous</name>
    <dbReference type="NCBI Taxonomy" id="1829"/>
    <lineage>
        <taxon>Bacteria</taxon>
        <taxon>Bacillati</taxon>
        <taxon>Actinomycetota</taxon>
        <taxon>Actinomycetes</taxon>
        <taxon>Mycobacteriales</taxon>
        <taxon>Nocardiaceae</taxon>
        <taxon>Rhodococcus</taxon>
    </lineage>
</organism>
<dbReference type="EMBL" id="CP083974">
    <property type="protein sequence ID" value="UZF47721.1"/>
    <property type="molecule type" value="Genomic_DNA"/>
</dbReference>
<keyword evidence="2" id="KW-0378">Hydrolase</keyword>
<protein>
    <submittedName>
        <fullName evidence="2">Alpha/beta hydrolase fold domain-containing protein</fullName>
    </submittedName>
</protein>
<name>A0AA47AD48_RHORH</name>
<dbReference type="PANTHER" id="PTHR23024">
    <property type="entry name" value="ARYLACETAMIDE DEACETYLASE"/>
    <property type="match status" value="1"/>
</dbReference>
<dbReference type="SUPFAM" id="SSF53474">
    <property type="entry name" value="alpha/beta-Hydrolases"/>
    <property type="match status" value="1"/>
</dbReference>
<dbReference type="Pfam" id="PF07859">
    <property type="entry name" value="Abhydrolase_3"/>
    <property type="match status" value="1"/>
</dbReference>
<proteinExistence type="predicted"/>